<dbReference type="SUPFAM" id="SSF81665">
    <property type="entry name" value="Calcium ATPase, transmembrane domain M"/>
    <property type="match status" value="1"/>
</dbReference>
<dbReference type="InterPro" id="IPR051014">
    <property type="entry name" value="Cation_Transport_ATPase_IB"/>
</dbReference>
<keyword evidence="6 8" id="KW-1133">Transmembrane helix</keyword>
<dbReference type="InterPro" id="IPR001757">
    <property type="entry name" value="P_typ_ATPase"/>
</dbReference>
<evidence type="ECO:0000256" key="4">
    <source>
        <dbReference type="ARBA" id="ARBA00022723"/>
    </source>
</evidence>
<dbReference type="SUPFAM" id="SSF56784">
    <property type="entry name" value="HAD-like"/>
    <property type="match status" value="1"/>
</dbReference>
<evidence type="ECO:0000256" key="7">
    <source>
        <dbReference type="ARBA" id="ARBA00023136"/>
    </source>
</evidence>
<dbReference type="InterPro" id="IPR027256">
    <property type="entry name" value="P-typ_ATPase_IB"/>
</dbReference>
<evidence type="ECO:0000256" key="8">
    <source>
        <dbReference type="RuleBase" id="RU362081"/>
    </source>
</evidence>
<dbReference type="Pfam" id="PF00702">
    <property type="entry name" value="Hydrolase"/>
    <property type="match status" value="1"/>
</dbReference>
<dbReference type="NCBIfam" id="TIGR01525">
    <property type="entry name" value="ATPase-IB_hvy"/>
    <property type="match status" value="1"/>
</dbReference>
<evidence type="ECO:0000256" key="2">
    <source>
        <dbReference type="ARBA" id="ARBA00006024"/>
    </source>
</evidence>
<dbReference type="NCBIfam" id="TIGR01494">
    <property type="entry name" value="ATPase_P-type"/>
    <property type="match status" value="1"/>
</dbReference>
<name>A0ABM8B663_9BIFI</name>
<evidence type="ECO:0000256" key="6">
    <source>
        <dbReference type="ARBA" id="ARBA00022989"/>
    </source>
</evidence>
<feature type="domain" description="P-type ATPase A" evidence="9">
    <location>
        <begin position="138"/>
        <end position="233"/>
    </location>
</feature>
<dbReference type="Proteomes" id="UP001321766">
    <property type="component" value="Chromosome"/>
</dbReference>
<evidence type="ECO:0000256" key="5">
    <source>
        <dbReference type="ARBA" id="ARBA00022967"/>
    </source>
</evidence>
<dbReference type="InterPro" id="IPR018303">
    <property type="entry name" value="ATPase_P-typ_P_site"/>
</dbReference>
<keyword evidence="4 8" id="KW-0479">Metal-binding</keyword>
<evidence type="ECO:0000313" key="11">
    <source>
        <dbReference type="Proteomes" id="UP001321766"/>
    </source>
</evidence>
<feature type="transmembrane region" description="Helical" evidence="8">
    <location>
        <begin position="636"/>
        <end position="660"/>
    </location>
</feature>
<protein>
    <submittedName>
        <fullName evidence="10">Cation-transporting ATPase V</fullName>
    </submittedName>
</protein>
<evidence type="ECO:0000256" key="3">
    <source>
        <dbReference type="ARBA" id="ARBA00022692"/>
    </source>
</evidence>
<feature type="transmembrane region" description="Helical" evidence="8">
    <location>
        <begin position="248"/>
        <end position="268"/>
    </location>
</feature>
<feature type="transmembrane region" description="Helical" evidence="8">
    <location>
        <begin position="34"/>
        <end position="51"/>
    </location>
</feature>
<comment type="similarity">
    <text evidence="2 8">Belongs to the cation transport ATPase (P-type) (TC 3.A.3) family. Type IB subfamily.</text>
</comment>
<dbReference type="Gene3D" id="3.40.50.1000">
    <property type="entry name" value="HAD superfamily/HAD-like"/>
    <property type="match status" value="1"/>
</dbReference>
<comment type="subcellular location">
    <subcellularLocation>
        <location evidence="1">Cell membrane</location>
        <topology evidence="1">Multi-pass membrane protein</topology>
    </subcellularLocation>
</comment>
<dbReference type="SFLD" id="SFLDF00027">
    <property type="entry name" value="p-type_atpase"/>
    <property type="match status" value="1"/>
</dbReference>
<reference evidence="10 11" key="1">
    <citation type="journal article" date="2023" name="Microbiol. Spectr.">
        <title>Symbiosis of Carpenter Bees with Uncharacterized Lactic Acid Bacteria Showing NAD Auxotrophy.</title>
        <authorList>
            <person name="Kawasaki S."/>
            <person name="Ozawa K."/>
            <person name="Mori T."/>
            <person name="Yamamoto A."/>
            <person name="Ito M."/>
            <person name="Ohkuma M."/>
            <person name="Sakamoto M."/>
            <person name="Matsutani M."/>
        </authorList>
    </citation>
    <scope>NUCLEOTIDE SEQUENCE [LARGE SCALE GENOMIC DNA]</scope>
    <source>
        <strain evidence="10 11">Kim37-2</strain>
    </source>
</reference>
<feature type="transmembrane region" description="Helical" evidence="8">
    <location>
        <begin position="63"/>
        <end position="79"/>
    </location>
</feature>
<evidence type="ECO:0000259" key="9">
    <source>
        <dbReference type="Pfam" id="PF00122"/>
    </source>
</evidence>
<dbReference type="PROSITE" id="PS00154">
    <property type="entry name" value="ATPASE_E1_E2"/>
    <property type="match status" value="1"/>
</dbReference>
<dbReference type="PRINTS" id="PR00119">
    <property type="entry name" value="CATATPASE"/>
</dbReference>
<keyword evidence="8" id="KW-0067">ATP-binding</keyword>
<dbReference type="PANTHER" id="PTHR48085">
    <property type="entry name" value="CADMIUM/ZINC-TRANSPORTING ATPASE HMA2-RELATED"/>
    <property type="match status" value="1"/>
</dbReference>
<keyword evidence="11" id="KW-1185">Reference proteome</keyword>
<organism evidence="10 11">
    <name type="scientific">Bombiscardovia nodaiensis</name>
    <dbReference type="NCBI Taxonomy" id="2932181"/>
    <lineage>
        <taxon>Bacteria</taxon>
        <taxon>Bacillati</taxon>
        <taxon>Actinomycetota</taxon>
        <taxon>Actinomycetes</taxon>
        <taxon>Bifidobacteriales</taxon>
        <taxon>Bifidobacteriaceae</taxon>
        <taxon>Bombiscardovia</taxon>
    </lineage>
</organism>
<sequence length="688" mass="72095">MKEVLAFAKRVPLLLVTIACGIAMGLLWAHQQPVAHWIVTILVAVALVDTLRGMIDDVRHGHVGVDILAVVAILSTLAVKEYWAAWAVVLMVYSGAAIEEYAQSKASSNLTALVAAAPQNAHVVKGAKGKAESFAKGAAQLQEGDWSTQSVDQVHLGDVLIVKPGETVPVDGKLISGSATLDLSNINGEPVPRQLYSDAPLMSGAVNGSTAFLMEATQLSRDSQYQRILELVQSAQNSRATVVRTADLLAVPFTVLAFIIAGVAWIVSGVPTRFAQVLVLATPCPLLIAAPVAYMAGSGRLAKAGVLIKTQDVIENLGRVSHIFFDKTGTLTVKRPHVTHLDMSQQTHLGLSEQEILAMAGAVEAYSVHILSRGIAAAGTQARKELEEAAAAGDGAGIGSGAGAGGAGADAQAGRSFKVVSVSEDSGQGVQGQVNGYRVRVGRLAYVLAEAANASSSDPAEHFGDLAADEMAAYVSVDGQLAARIVMKDVPRADAAETVRRLQDMGITRLSMLTGDKEDSARIIAGQVGIEDVHAELYPEDKARVITESSQLNPNKQPWWDQWLSKFVGESVTKSITMMVGDGVNDAPVLAAADVGMAITDGTTTAASESAQAVIMNDDIASVPRAIAIARRTKRVMLQAVIVGLSLATVGMLAAAFNLIPVVVGAFTQEAIDVVSILWALTALFDKD</sequence>
<dbReference type="InterPro" id="IPR008250">
    <property type="entry name" value="ATPase_P-typ_transduc_dom_A_sf"/>
</dbReference>
<feature type="transmembrane region" description="Helical" evidence="8">
    <location>
        <begin position="12"/>
        <end position="28"/>
    </location>
</feature>
<dbReference type="InterPro" id="IPR023214">
    <property type="entry name" value="HAD_sf"/>
</dbReference>
<evidence type="ECO:0000256" key="1">
    <source>
        <dbReference type="ARBA" id="ARBA00004651"/>
    </source>
</evidence>
<keyword evidence="3 8" id="KW-0812">Transmembrane</keyword>
<dbReference type="SFLD" id="SFLDS00003">
    <property type="entry name" value="Haloacid_Dehalogenase"/>
    <property type="match status" value="1"/>
</dbReference>
<keyword evidence="8" id="KW-0547">Nucleotide-binding</keyword>
<proteinExistence type="inferred from homology"/>
<keyword evidence="8" id="KW-1003">Cell membrane</keyword>
<dbReference type="InterPro" id="IPR059000">
    <property type="entry name" value="ATPase_P-type_domA"/>
</dbReference>
<keyword evidence="7 8" id="KW-0472">Membrane</keyword>
<dbReference type="Gene3D" id="2.70.150.10">
    <property type="entry name" value="Calcium-transporting ATPase, cytoplasmic transduction domain A"/>
    <property type="match status" value="1"/>
</dbReference>
<dbReference type="Gene3D" id="3.40.1110.10">
    <property type="entry name" value="Calcium-transporting ATPase, cytoplasmic domain N"/>
    <property type="match status" value="1"/>
</dbReference>
<dbReference type="InterPro" id="IPR044492">
    <property type="entry name" value="P_typ_ATPase_HD_dom"/>
</dbReference>
<dbReference type="InterPro" id="IPR036412">
    <property type="entry name" value="HAD-like_sf"/>
</dbReference>
<gene>
    <name evidence="10" type="ORF">KIM372_01090</name>
</gene>
<evidence type="ECO:0000313" key="10">
    <source>
        <dbReference type="EMBL" id="BDR52202.1"/>
    </source>
</evidence>
<dbReference type="SUPFAM" id="SSF81653">
    <property type="entry name" value="Calcium ATPase, transduction domain A"/>
    <property type="match status" value="1"/>
</dbReference>
<feature type="transmembrane region" description="Helical" evidence="8">
    <location>
        <begin position="85"/>
        <end position="102"/>
    </location>
</feature>
<dbReference type="Pfam" id="PF00122">
    <property type="entry name" value="E1-E2_ATPase"/>
    <property type="match status" value="1"/>
</dbReference>
<dbReference type="PANTHER" id="PTHR48085:SF5">
    <property type="entry name" value="CADMIUM_ZINC-TRANSPORTING ATPASE HMA4-RELATED"/>
    <property type="match status" value="1"/>
</dbReference>
<dbReference type="EMBL" id="AP026798">
    <property type="protein sequence ID" value="BDR52202.1"/>
    <property type="molecule type" value="Genomic_DNA"/>
</dbReference>
<feature type="transmembrane region" description="Helical" evidence="8">
    <location>
        <begin position="274"/>
        <end position="294"/>
    </location>
</feature>
<keyword evidence="5" id="KW-1278">Translocase</keyword>
<dbReference type="InterPro" id="IPR023299">
    <property type="entry name" value="ATPase_P-typ_cyto_dom_N"/>
</dbReference>
<dbReference type="InterPro" id="IPR023298">
    <property type="entry name" value="ATPase_P-typ_TM_dom_sf"/>
</dbReference>
<accession>A0ABM8B663</accession>
<dbReference type="SFLD" id="SFLDG00002">
    <property type="entry name" value="C1.7:_P-type_atpase_like"/>
    <property type="match status" value="1"/>
</dbReference>